<keyword evidence="3" id="KW-1185">Reference proteome</keyword>
<evidence type="ECO:0000313" key="2">
    <source>
        <dbReference type="EMBL" id="CAL5225488.1"/>
    </source>
</evidence>
<reference evidence="2 3" key="1">
    <citation type="submission" date="2024-06" db="EMBL/GenBank/DDBJ databases">
        <authorList>
            <person name="Kraege A."/>
            <person name="Thomma B."/>
        </authorList>
    </citation>
    <scope>NUCLEOTIDE SEQUENCE [LARGE SCALE GENOMIC DNA]</scope>
</reference>
<evidence type="ECO:0000256" key="1">
    <source>
        <dbReference type="SAM" id="SignalP"/>
    </source>
</evidence>
<comment type="caution">
    <text evidence="2">The sequence shown here is derived from an EMBL/GenBank/DDBJ whole genome shotgun (WGS) entry which is preliminary data.</text>
</comment>
<name>A0ABP1G026_9CHLO</name>
<keyword evidence="1" id="KW-0732">Signal</keyword>
<organism evidence="2 3">
    <name type="scientific">Coccomyxa viridis</name>
    <dbReference type="NCBI Taxonomy" id="1274662"/>
    <lineage>
        <taxon>Eukaryota</taxon>
        <taxon>Viridiplantae</taxon>
        <taxon>Chlorophyta</taxon>
        <taxon>core chlorophytes</taxon>
        <taxon>Trebouxiophyceae</taxon>
        <taxon>Trebouxiophyceae incertae sedis</taxon>
        <taxon>Coccomyxaceae</taxon>
        <taxon>Coccomyxa</taxon>
    </lineage>
</organism>
<dbReference type="Proteomes" id="UP001497392">
    <property type="component" value="Unassembled WGS sequence"/>
</dbReference>
<evidence type="ECO:0000313" key="3">
    <source>
        <dbReference type="Proteomes" id="UP001497392"/>
    </source>
</evidence>
<proteinExistence type="predicted"/>
<feature type="signal peptide" evidence="1">
    <location>
        <begin position="1"/>
        <end position="19"/>
    </location>
</feature>
<protein>
    <submittedName>
        <fullName evidence="2">G8313 protein</fullName>
    </submittedName>
</protein>
<sequence length="85" mass="9515">MTAAAFCILLLLLIQPLYDMSNLNKQKEEAAEMITHKDHRSVEASAHLAMFLTATNMALPIINRTLGLVKGQIDDLRQKYETKSA</sequence>
<dbReference type="EMBL" id="CAXHTA020000012">
    <property type="protein sequence ID" value="CAL5225488.1"/>
    <property type="molecule type" value="Genomic_DNA"/>
</dbReference>
<feature type="chain" id="PRO_5046610570" evidence="1">
    <location>
        <begin position="20"/>
        <end position="85"/>
    </location>
</feature>
<accession>A0ABP1G026</accession>
<gene>
    <name evidence="2" type="primary">g8313</name>
    <name evidence="2" type="ORF">VP750_LOCUS7147</name>
</gene>